<evidence type="ECO:0000313" key="11">
    <source>
        <dbReference type="Proteomes" id="UP000221080"/>
    </source>
</evidence>
<dbReference type="GeneID" id="108265537"/>
<proteinExistence type="predicted"/>
<keyword evidence="5" id="KW-0943">RNA-mediated gene silencing</keyword>
<accession>A0A2D0R0C2</accession>
<feature type="compositionally biased region" description="Pro residues" evidence="7">
    <location>
        <begin position="55"/>
        <end position="65"/>
    </location>
</feature>
<evidence type="ECO:0000256" key="2">
    <source>
        <dbReference type="ARBA" id="ARBA00022490"/>
    </source>
</evidence>
<dbReference type="GO" id="GO:0031047">
    <property type="term" value="P:regulatory ncRNA-mediated gene silencing"/>
    <property type="evidence" value="ECO:0007669"/>
    <property type="project" value="UniProtKB-KW"/>
</dbReference>
<feature type="domain" description="DRBM" evidence="8">
    <location>
        <begin position="882"/>
        <end position="950"/>
    </location>
</feature>
<dbReference type="CDD" id="cd19915">
    <property type="entry name" value="DSRM_DRADA_rpt3"/>
    <property type="match status" value="1"/>
</dbReference>
<dbReference type="PROSITE" id="PS50137">
    <property type="entry name" value="DS_RBD"/>
    <property type="match status" value="3"/>
</dbReference>
<dbReference type="RefSeq" id="XP_017323463.1">
    <property type="nucleotide sequence ID" value="XM_017467974.3"/>
</dbReference>
<gene>
    <name evidence="12 13 14" type="primary">adar</name>
</gene>
<dbReference type="RefSeq" id="XP_017323471.1">
    <property type="nucleotide sequence ID" value="XM_017467982.3"/>
</dbReference>
<feature type="compositionally biased region" description="Low complexity" evidence="7">
    <location>
        <begin position="349"/>
        <end position="366"/>
    </location>
</feature>
<dbReference type="KEGG" id="ipu:108265537"/>
<feature type="domain" description="Z-binding" evidence="9">
    <location>
        <begin position="243"/>
        <end position="309"/>
    </location>
</feature>
<protein>
    <submittedName>
        <fullName evidence="12 13">Double-stranded RNA-specific adenosine deaminase</fullName>
    </submittedName>
</protein>
<dbReference type="SMART" id="SM00358">
    <property type="entry name" value="DSRM"/>
    <property type="match status" value="3"/>
</dbReference>
<dbReference type="InterPro" id="IPR002466">
    <property type="entry name" value="A_deamin"/>
</dbReference>
<evidence type="ECO:0000256" key="1">
    <source>
        <dbReference type="ARBA" id="ARBA00004496"/>
    </source>
</evidence>
<dbReference type="GO" id="GO:0008251">
    <property type="term" value="F:tRNA-specific adenosine deaminase activity"/>
    <property type="evidence" value="ECO:0007669"/>
    <property type="project" value="TreeGrafter"/>
</dbReference>
<keyword evidence="4 6" id="KW-0694">RNA-binding</keyword>
<dbReference type="Proteomes" id="UP000221080">
    <property type="component" value="Chromosome 1"/>
</dbReference>
<dbReference type="GO" id="GO:0005737">
    <property type="term" value="C:cytoplasm"/>
    <property type="evidence" value="ECO:0007669"/>
    <property type="project" value="UniProtKB-SubCell"/>
</dbReference>
<feature type="domain" description="Z-binding" evidence="9">
    <location>
        <begin position="404"/>
        <end position="471"/>
    </location>
</feature>
<dbReference type="RefSeq" id="XP_017323480.1">
    <property type="nucleotide sequence ID" value="XM_017467991.3"/>
</dbReference>
<evidence type="ECO:0000256" key="6">
    <source>
        <dbReference type="PROSITE-ProRule" id="PRU00266"/>
    </source>
</evidence>
<evidence type="ECO:0000313" key="13">
    <source>
        <dbReference type="RefSeq" id="XP_017323471.1"/>
    </source>
</evidence>
<dbReference type="Gene3D" id="3.30.160.20">
    <property type="match status" value="3"/>
</dbReference>
<dbReference type="Gene3D" id="1.10.10.10">
    <property type="entry name" value="Winged helix-like DNA-binding domain superfamily/Winged helix DNA-binding domain"/>
    <property type="match status" value="2"/>
</dbReference>
<dbReference type="GO" id="GO:0006382">
    <property type="term" value="P:adenosine to inosine editing"/>
    <property type="evidence" value="ECO:0007669"/>
    <property type="project" value="TreeGrafter"/>
</dbReference>
<evidence type="ECO:0000313" key="12">
    <source>
        <dbReference type="RefSeq" id="XP_017323463.1"/>
    </source>
</evidence>
<dbReference type="SUPFAM" id="SSF54768">
    <property type="entry name" value="dsRNA-binding domain-like"/>
    <property type="match status" value="3"/>
</dbReference>
<dbReference type="PROSITE" id="PS50139">
    <property type="entry name" value="Z_BINDING"/>
    <property type="match status" value="2"/>
</dbReference>
<feature type="compositionally biased region" description="Polar residues" evidence="7">
    <location>
        <begin position="79"/>
        <end position="98"/>
    </location>
</feature>
<feature type="region of interest" description="Disordered" evidence="7">
    <location>
        <begin position="347"/>
        <end position="408"/>
    </location>
</feature>
<evidence type="ECO:0000256" key="3">
    <source>
        <dbReference type="ARBA" id="ARBA00022737"/>
    </source>
</evidence>
<dbReference type="SUPFAM" id="SSF46785">
    <property type="entry name" value="Winged helix' DNA-binding domain"/>
    <property type="match status" value="2"/>
</dbReference>
<feature type="region of interest" description="Disordered" evidence="7">
    <location>
        <begin position="1"/>
        <end position="101"/>
    </location>
</feature>
<dbReference type="SMR" id="A0A2D0R0C2"/>
<dbReference type="GeneTree" id="ENSGT00940000157243"/>
<dbReference type="STRING" id="7998.ENSIPUP00000004662"/>
<feature type="domain" description="A to I editase" evidence="10">
    <location>
        <begin position="1018"/>
        <end position="1352"/>
    </location>
</feature>
<sequence length="1366" mass="149114">MSRGRGGHAKEYHRFSPPSHHSKSANQELFPQTFPAHPGTPYVPSPNASLGRFQHPPPYLSPGPPGASLSGPFQPPNPFTSQYPGPSQVQAQRSSSNRGVCGDEAADFRQQQILFLRGQCAEAPKFVPHPSEHFDSPPQHQAGYYNSPKPGSYVRRGGYIRGKPSWEKGFKTRYHAGPKSGWEQQHLRSQNIRYQCDSQVDCDAAGLSSAFHALSLENFGSASSSGGSGIKASRSLPSGKCSLHLTPEIQKQVLSSLASLQPSETIQAKDLAKRFRLPKKIVNQALYSLFRLNQAVIIEGTPPLWRLRKEGDAEASHGRTQFRAKTDQRFAQDTFVEQDQCLIKEVNPDSNLTSASSSTATEASSDYSEESEDSEKESSSEVLDSDKAVDTFSSTEKESDLSKTMEAKDSKEQILKYLHETGQANALMIAKNLGLKNAAAKHVNPTLYAMEKHGDLSRRSGSMPPIWELSAHQREKMDRQRKAAVAASITRNKLEHCGTQGPVIAAQAAPKMVCGSGLSEEAMTWENLPTSQTRHGKDGTFGNGMLEKQSDSDMDSVPAHDKIPSVDNDLTSVPYSSHDASYYQADNKNGGHSEWASDDIPEFLNTIRSEVAVSLAAPLPPAQNTETTKLQKLKLALSKNPVSGLMEYAQYLGYNCEFLLLEQSGPSHNPRFRMQVMLDGRRFPPAEASNKKVAKKVAAAETLQALYKELEGAASGEGEGEQPAMSLAELIELAEDSFESLEEPPKALARSLPGGKNPVSVLMEHSQRSGHAIEFIHSGQEGPAHDPRFMFQVKIGDSLYPEASAPSKKAARQLAAEEAVKALLAEGQLQLNKPQHAFCPIGEGDLPPAMPPCPSLPPLTAAELQAAHEAGVGDLINHLNNNAVSGLLEYSRSRGFAAEIRLVGQSGPPHEPRFTYQAKLGGRWFPAVCASNKKQGKQEAADAALRVLIGEAEKAARTGELTAELPVSGSTLHDQFAMLSHQRFNALTARIQHSLLGRKILATIIMKRGADSLGTVVSLGTGNRCVKGEELSLKGDTVNDCHAEIISRRGFIRFLYSELMKHWDSPGEDNIFVAAEDGLLKVKDDITFHLYISTAPCGDGALFDKSSTELAEVTGSAHMPLFENVKQGKLRTKVENGEGTIPVESSAIVPTWDGIQHGERLRTMSCSDKILRWNVLGLQGALLSHFMHPVYLQSITLGYLYNHGHLTRAVCCRLAREGSELIKSLPPHFTLSHPEVGRVSVYDSTRHTGKTKESSVNWSLPDSLKVEVLDGTKGKVDSPKLEVSRVSKSNLFRIFRDVCRRAGRTDLLALTSYANAKMSASSFQLAKEQFFKALGQLGYGAWIGRPQEEKSFEVEETETQNFLSAP</sequence>
<dbReference type="OrthoDB" id="10268011at2759"/>
<dbReference type="CTD" id="103"/>
<comment type="subcellular location">
    <subcellularLocation>
        <location evidence="1">Cytoplasm</location>
    </subcellularLocation>
</comment>
<organism evidence="11 13">
    <name type="scientific">Ictalurus punctatus</name>
    <name type="common">Channel catfish</name>
    <name type="synonym">Silurus punctatus</name>
    <dbReference type="NCBI Taxonomy" id="7998"/>
    <lineage>
        <taxon>Eukaryota</taxon>
        <taxon>Metazoa</taxon>
        <taxon>Chordata</taxon>
        <taxon>Craniata</taxon>
        <taxon>Vertebrata</taxon>
        <taxon>Euteleostomi</taxon>
        <taxon>Actinopterygii</taxon>
        <taxon>Neopterygii</taxon>
        <taxon>Teleostei</taxon>
        <taxon>Ostariophysi</taxon>
        <taxon>Siluriformes</taxon>
        <taxon>Ictaluridae</taxon>
        <taxon>Ictalurus</taxon>
    </lineage>
</organism>
<evidence type="ECO:0000256" key="7">
    <source>
        <dbReference type="SAM" id="MobiDB-lite"/>
    </source>
</evidence>
<dbReference type="PANTHER" id="PTHR10910">
    <property type="entry name" value="EUKARYOTE SPECIFIC DSRNA BINDING PROTEIN"/>
    <property type="match status" value="1"/>
</dbReference>
<feature type="domain" description="DRBM" evidence="8">
    <location>
        <begin position="640"/>
        <end position="708"/>
    </location>
</feature>
<reference evidence="11" key="1">
    <citation type="journal article" date="2016" name="Nat. Commun.">
        <title>The channel catfish genome sequence provides insights into the evolution of scale formation in teleosts.</title>
        <authorList>
            <person name="Liu Z."/>
            <person name="Liu S."/>
            <person name="Yao J."/>
            <person name="Bao L."/>
            <person name="Zhang J."/>
            <person name="Li Y."/>
            <person name="Jiang C."/>
            <person name="Sun L."/>
            <person name="Wang R."/>
            <person name="Zhang Y."/>
            <person name="Zhou T."/>
            <person name="Zeng Q."/>
            <person name="Fu Q."/>
            <person name="Gao S."/>
            <person name="Li N."/>
            <person name="Koren S."/>
            <person name="Jiang Y."/>
            <person name="Zimin A."/>
            <person name="Xu P."/>
            <person name="Phillippy A.M."/>
            <person name="Geng X."/>
            <person name="Song L."/>
            <person name="Sun F."/>
            <person name="Li C."/>
            <person name="Wang X."/>
            <person name="Chen A."/>
            <person name="Jin Y."/>
            <person name="Yuan Z."/>
            <person name="Yang Y."/>
            <person name="Tan S."/>
            <person name="Peatman E."/>
            <person name="Lu J."/>
            <person name="Qin Z."/>
            <person name="Dunham R."/>
            <person name="Li Z."/>
            <person name="Sonstegard T."/>
            <person name="Feng J."/>
            <person name="Danzmann R.G."/>
            <person name="Schroeder S."/>
            <person name="Scheffler B."/>
            <person name="Duke M.V."/>
            <person name="Ballard L."/>
            <person name="Kucuktas H."/>
            <person name="Kaltenboeck L."/>
            <person name="Liu H."/>
            <person name="Armbruster J."/>
            <person name="Xie Y."/>
            <person name="Kirby M.L."/>
            <person name="Tian Y."/>
            <person name="Flanagan M.E."/>
            <person name="Mu W."/>
            <person name="Waldbieser G.C."/>
        </authorList>
    </citation>
    <scope>NUCLEOTIDE SEQUENCE [LARGE SCALE GENOMIC DNA]</scope>
    <source>
        <strain evidence="11">SDA103</strain>
    </source>
</reference>
<evidence type="ECO:0000256" key="5">
    <source>
        <dbReference type="ARBA" id="ARBA00023158"/>
    </source>
</evidence>
<evidence type="ECO:0000259" key="8">
    <source>
        <dbReference type="PROSITE" id="PS50137"/>
    </source>
</evidence>
<evidence type="ECO:0000256" key="4">
    <source>
        <dbReference type="ARBA" id="ARBA00022884"/>
    </source>
</evidence>
<dbReference type="Pfam" id="PF02295">
    <property type="entry name" value="z-alpha"/>
    <property type="match status" value="2"/>
</dbReference>
<dbReference type="PROSITE" id="PS50141">
    <property type="entry name" value="A_DEAMIN_EDITASE"/>
    <property type="match status" value="1"/>
</dbReference>
<dbReference type="GO" id="GO:0005730">
    <property type="term" value="C:nucleolus"/>
    <property type="evidence" value="ECO:0007669"/>
    <property type="project" value="TreeGrafter"/>
</dbReference>
<feature type="region of interest" description="Disordered" evidence="7">
    <location>
        <begin position="127"/>
        <end position="149"/>
    </location>
</feature>
<dbReference type="OMA" id="ERMQMKR"/>
<dbReference type="InterPro" id="IPR036390">
    <property type="entry name" value="WH_DNA-bd_sf"/>
</dbReference>
<keyword evidence="11" id="KW-1185">Reference proteome</keyword>
<keyword evidence="3" id="KW-0677">Repeat</keyword>
<evidence type="ECO:0000259" key="9">
    <source>
        <dbReference type="PROSITE" id="PS50139"/>
    </source>
</evidence>
<dbReference type="InterPro" id="IPR036388">
    <property type="entry name" value="WH-like_DNA-bd_sf"/>
</dbReference>
<feature type="compositionally biased region" description="Basic and acidic residues" evidence="7">
    <location>
        <begin position="376"/>
        <end position="408"/>
    </location>
</feature>
<dbReference type="PANTHER" id="PTHR10910:SF107">
    <property type="entry name" value="DOUBLE-STRANDED RNA-SPECIFIC ADENOSINE DEAMINASE"/>
    <property type="match status" value="1"/>
</dbReference>
<dbReference type="SMART" id="SM00550">
    <property type="entry name" value="Zalpha"/>
    <property type="match status" value="2"/>
</dbReference>
<dbReference type="Pfam" id="PF02137">
    <property type="entry name" value="A_deamin"/>
    <property type="match status" value="1"/>
</dbReference>
<dbReference type="FunFam" id="3.30.160.20:FF:000005">
    <property type="entry name" value="Putative double-stranded RNA-specific adenosine deaminase"/>
    <property type="match status" value="3"/>
</dbReference>
<dbReference type="Pfam" id="PF00035">
    <property type="entry name" value="dsrm"/>
    <property type="match status" value="3"/>
</dbReference>
<name>A0A2D0R0C2_ICTPU</name>
<keyword evidence="2" id="KW-0963">Cytoplasm</keyword>
<dbReference type="InterPro" id="IPR014720">
    <property type="entry name" value="dsRBD_dom"/>
</dbReference>
<dbReference type="SMART" id="SM00552">
    <property type="entry name" value="ADEAMc"/>
    <property type="match status" value="1"/>
</dbReference>
<reference evidence="12 13" key="2">
    <citation type="submission" date="2025-04" db="UniProtKB">
        <authorList>
            <consortium name="RefSeq"/>
        </authorList>
    </citation>
    <scope>IDENTIFICATION</scope>
    <source>
        <tissue evidence="12 13">Blood</tissue>
    </source>
</reference>
<dbReference type="GO" id="GO:0003725">
    <property type="term" value="F:double-stranded RNA binding"/>
    <property type="evidence" value="ECO:0007669"/>
    <property type="project" value="TreeGrafter"/>
</dbReference>
<dbReference type="GO" id="GO:0003726">
    <property type="term" value="F:double-stranded RNA adenosine deaminase activity"/>
    <property type="evidence" value="ECO:0007669"/>
    <property type="project" value="InterPro"/>
</dbReference>
<feature type="domain" description="DRBM" evidence="8">
    <location>
        <begin position="757"/>
        <end position="825"/>
    </location>
</feature>
<dbReference type="GO" id="GO:0006396">
    <property type="term" value="P:RNA processing"/>
    <property type="evidence" value="ECO:0007669"/>
    <property type="project" value="InterPro"/>
</dbReference>
<dbReference type="InterPro" id="IPR044457">
    <property type="entry name" value="ADAR1_DSRM_3"/>
</dbReference>
<evidence type="ECO:0000259" key="10">
    <source>
        <dbReference type="PROSITE" id="PS50141"/>
    </source>
</evidence>
<dbReference type="InterPro" id="IPR042371">
    <property type="entry name" value="Z_dom"/>
</dbReference>
<evidence type="ECO:0000313" key="14">
    <source>
        <dbReference type="RefSeq" id="XP_017323480.1"/>
    </source>
</evidence>